<dbReference type="AlphaFoldDB" id="A0A0B5AS84"/>
<keyword evidence="1" id="KW-0614">Plasmid</keyword>
<dbReference type="BioCyc" id="JESP1508404:G14D9-13076-MONOMER"/>
<evidence type="ECO:0000313" key="1">
    <source>
        <dbReference type="EMBL" id="AJD93110.1"/>
    </source>
</evidence>
<geneLocation type="plasmid" evidence="2"/>
<dbReference type="KEGG" id="jeo:JMA_37920"/>
<reference evidence="1 2" key="1">
    <citation type="submission" date="2014-08" db="EMBL/GenBank/DDBJ databases">
        <title>Complete genome of a marine bacteria Jeotgalibacillus malaysiensis.</title>
        <authorList>
            <person name="Yaakop A.S."/>
            <person name="Chan K.-G."/>
            <person name="Goh K.M."/>
        </authorList>
    </citation>
    <scope>NUCLEOTIDE SEQUENCE [LARGE SCALE GENOMIC DNA]</scope>
    <source>
        <strain evidence="1 2">D5</strain>
        <plasmid evidence="2">Plasmid</plasmid>
    </source>
</reference>
<protein>
    <submittedName>
        <fullName evidence="1">Uncharacterized protein</fullName>
    </submittedName>
</protein>
<organism evidence="1 2">
    <name type="scientific">Jeotgalibacillus malaysiensis</name>
    <dbReference type="NCBI Taxonomy" id="1508404"/>
    <lineage>
        <taxon>Bacteria</taxon>
        <taxon>Bacillati</taxon>
        <taxon>Bacillota</taxon>
        <taxon>Bacilli</taxon>
        <taxon>Bacillales</taxon>
        <taxon>Caryophanaceae</taxon>
        <taxon>Jeotgalibacillus</taxon>
    </lineage>
</organism>
<dbReference type="EMBL" id="CP009417">
    <property type="protein sequence ID" value="AJD93110.1"/>
    <property type="molecule type" value="Genomic_DNA"/>
</dbReference>
<dbReference type="Proteomes" id="UP000031449">
    <property type="component" value="Plasmid unnamed"/>
</dbReference>
<sequence length="73" mass="8638">MEKHELEKTLAGLTEKEREALKEAVTVLWLNDRSDYINGLWDIIRILMGTDIDINEVYPMLCDNDKNEIHYEE</sequence>
<evidence type="ECO:0000313" key="2">
    <source>
        <dbReference type="Proteomes" id="UP000031449"/>
    </source>
</evidence>
<proteinExistence type="predicted"/>
<accession>A0A0B5AS84</accession>
<gene>
    <name evidence="1" type="ORF">JMA_37920</name>
</gene>
<keyword evidence="2" id="KW-1185">Reference proteome</keyword>
<name>A0A0B5AS84_9BACL</name>
<dbReference type="HOGENOM" id="CLU_2699767_0_0_9"/>